<evidence type="ECO:0000259" key="4">
    <source>
        <dbReference type="Pfam" id="PF04536"/>
    </source>
</evidence>
<evidence type="ECO:0000313" key="5">
    <source>
        <dbReference type="EMBL" id="GIO28091.1"/>
    </source>
</evidence>
<feature type="transmembrane region" description="Helical" evidence="2">
    <location>
        <begin position="174"/>
        <end position="194"/>
    </location>
</feature>
<evidence type="ECO:0000256" key="2">
    <source>
        <dbReference type="SAM" id="Phobius"/>
    </source>
</evidence>
<comment type="caution">
    <text evidence="5">The sequence shown here is derived from an EMBL/GenBank/DDBJ whole genome shotgun (WGS) entry which is preliminary data.</text>
</comment>
<dbReference type="Pfam" id="PF04536">
    <property type="entry name" value="TPM_phosphatase"/>
    <property type="match status" value="1"/>
</dbReference>
<feature type="region of interest" description="Disordered" evidence="1">
    <location>
        <begin position="223"/>
        <end position="256"/>
    </location>
</feature>
<keyword evidence="3" id="KW-0732">Signal</keyword>
<sequence length="256" mass="28833">MKKRVLFLTSILSLVFIFGFLTSAFAEENKQRVYDYANLLSEDEIAELEDLALKHGKEHEMDFIIVTTPDADGRDIQPYIEDFYDDMAFGFDKPHGNTAIVALNMAKRDVMIFGFYKGEKYINDKRADLIRQKITPYLSGGNYYEAFSLFIETGSEYMGYMPFVNPDSFLLKTWFHILLAIGVAGLVVGSMAYNSGGKVTVNERTYTGDFKVLERKDVYLTKSVTKRRKPQNNNRSGGGGGITSGGHSYSGSRGKF</sequence>
<dbReference type="InterPro" id="IPR007621">
    <property type="entry name" value="TPM_dom"/>
</dbReference>
<dbReference type="Proteomes" id="UP000676917">
    <property type="component" value="Unassembled WGS sequence"/>
</dbReference>
<evidence type="ECO:0000256" key="1">
    <source>
        <dbReference type="SAM" id="MobiDB-lite"/>
    </source>
</evidence>
<protein>
    <submittedName>
        <fullName evidence="5">UPF0603 protein YdjH</fullName>
    </submittedName>
</protein>
<evidence type="ECO:0000313" key="6">
    <source>
        <dbReference type="Proteomes" id="UP000676917"/>
    </source>
</evidence>
<organism evidence="5 6">
    <name type="scientific">Ornithinibacillus bavariensis</name>
    <dbReference type="NCBI Taxonomy" id="545502"/>
    <lineage>
        <taxon>Bacteria</taxon>
        <taxon>Bacillati</taxon>
        <taxon>Bacillota</taxon>
        <taxon>Bacilli</taxon>
        <taxon>Bacillales</taxon>
        <taxon>Bacillaceae</taxon>
        <taxon>Ornithinibacillus</taxon>
    </lineage>
</organism>
<feature type="compositionally biased region" description="Low complexity" evidence="1">
    <location>
        <begin position="245"/>
        <end position="256"/>
    </location>
</feature>
<keyword evidence="2" id="KW-1133">Transmembrane helix</keyword>
<keyword evidence="6" id="KW-1185">Reference proteome</keyword>
<feature type="chain" id="PRO_5036903631" evidence="3">
    <location>
        <begin position="27"/>
        <end position="256"/>
    </location>
</feature>
<feature type="signal peptide" evidence="3">
    <location>
        <begin position="1"/>
        <end position="26"/>
    </location>
</feature>
<keyword evidence="2" id="KW-0472">Membrane</keyword>
<proteinExistence type="predicted"/>
<dbReference type="Gene3D" id="3.10.310.50">
    <property type="match status" value="1"/>
</dbReference>
<dbReference type="AlphaFoldDB" id="A0A920C6M4"/>
<accession>A0A920C6M4</accession>
<dbReference type="EMBL" id="BORP01000005">
    <property type="protein sequence ID" value="GIO28091.1"/>
    <property type="molecule type" value="Genomic_DNA"/>
</dbReference>
<feature type="domain" description="TPM" evidence="4">
    <location>
        <begin position="33"/>
        <end position="151"/>
    </location>
</feature>
<name>A0A920C6M4_9BACI</name>
<evidence type="ECO:0000256" key="3">
    <source>
        <dbReference type="SAM" id="SignalP"/>
    </source>
</evidence>
<keyword evidence="2" id="KW-0812">Transmembrane</keyword>
<gene>
    <name evidence="5" type="primary">ydjH</name>
    <name evidence="5" type="ORF">J43TS3_27020</name>
</gene>
<dbReference type="RefSeq" id="WP_244853612.1">
    <property type="nucleotide sequence ID" value="NZ_BORP01000005.1"/>
</dbReference>
<reference evidence="5" key="1">
    <citation type="submission" date="2021-03" db="EMBL/GenBank/DDBJ databases">
        <title>Antimicrobial resistance genes in bacteria isolated from Japanese honey, and their potential for conferring macrolide and lincosamide resistance in the American foulbrood pathogen Paenibacillus larvae.</title>
        <authorList>
            <person name="Okamoto M."/>
            <person name="Kumagai M."/>
            <person name="Kanamori H."/>
            <person name="Takamatsu D."/>
        </authorList>
    </citation>
    <scope>NUCLEOTIDE SEQUENCE</scope>
    <source>
        <strain evidence="5">J43TS3</strain>
    </source>
</reference>